<feature type="signal peptide" evidence="1">
    <location>
        <begin position="1"/>
        <end position="17"/>
    </location>
</feature>
<evidence type="ECO:0000313" key="2">
    <source>
        <dbReference type="EMBL" id="GAA97380.1"/>
    </source>
</evidence>
<sequence>MIGKTMMIAFCVALSAAEMDIVTPETGALVSACKPIDVDVADIPTTADKISWHLMRDGQTQASGNVPLAAAFQADLPWPAKVAEKQRAGEWEFVLVAEGKAPAKQSHKFKAVPC</sequence>
<dbReference type="HOGENOM" id="CLU_2121664_0_0_1"/>
<dbReference type="EMBL" id="BABT02000119">
    <property type="protein sequence ID" value="GAA97380.1"/>
    <property type="molecule type" value="Genomic_DNA"/>
</dbReference>
<accession>G7E3H0</accession>
<comment type="caution">
    <text evidence="2">The sequence shown here is derived from an EMBL/GenBank/DDBJ whole genome shotgun (WGS) entry which is preliminary data.</text>
</comment>
<reference evidence="2 3" key="1">
    <citation type="journal article" date="2011" name="J. Gen. Appl. Microbiol.">
        <title>Draft genome sequencing of the enigmatic basidiomycete Mixia osmundae.</title>
        <authorList>
            <person name="Nishida H."/>
            <person name="Nagatsuka Y."/>
            <person name="Sugiyama J."/>
        </authorList>
    </citation>
    <scope>NUCLEOTIDE SEQUENCE [LARGE SCALE GENOMIC DNA]</scope>
    <source>
        <strain evidence="3">CBS 9802 / IAM 14324 / JCM 22182 / KY 12970</strain>
    </source>
</reference>
<gene>
    <name evidence="2" type="primary">Mo04058</name>
    <name evidence="2" type="ORF">E5Q_04058</name>
</gene>
<name>G7E3H0_MIXOS</name>
<feature type="chain" id="PRO_5009955769" evidence="1">
    <location>
        <begin position="18"/>
        <end position="114"/>
    </location>
</feature>
<dbReference type="OrthoDB" id="1424968at2759"/>
<proteinExistence type="predicted"/>
<dbReference type="InParanoid" id="G7E3H0"/>
<evidence type="ECO:0000313" key="3">
    <source>
        <dbReference type="Proteomes" id="UP000009131"/>
    </source>
</evidence>
<protein>
    <submittedName>
        <fullName evidence="2">Uncharacterized protein</fullName>
    </submittedName>
</protein>
<evidence type="ECO:0000256" key="1">
    <source>
        <dbReference type="SAM" id="SignalP"/>
    </source>
</evidence>
<keyword evidence="3" id="KW-1185">Reference proteome</keyword>
<keyword evidence="1" id="KW-0732">Signal</keyword>
<dbReference type="Proteomes" id="UP000009131">
    <property type="component" value="Unassembled WGS sequence"/>
</dbReference>
<dbReference type="RefSeq" id="XP_014567975.1">
    <property type="nucleotide sequence ID" value="XM_014712489.1"/>
</dbReference>
<organism evidence="2 3">
    <name type="scientific">Mixia osmundae (strain CBS 9802 / IAM 14324 / JCM 22182 / KY 12970)</name>
    <dbReference type="NCBI Taxonomy" id="764103"/>
    <lineage>
        <taxon>Eukaryota</taxon>
        <taxon>Fungi</taxon>
        <taxon>Dikarya</taxon>
        <taxon>Basidiomycota</taxon>
        <taxon>Pucciniomycotina</taxon>
        <taxon>Mixiomycetes</taxon>
        <taxon>Mixiales</taxon>
        <taxon>Mixiaceae</taxon>
        <taxon>Mixia</taxon>
    </lineage>
</organism>
<dbReference type="AlphaFoldDB" id="G7E3H0"/>
<reference evidence="2 3" key="2">
    <citation type="journal article" date="2012" name="Open Biol.">
        <title>Characteristics of nucleosomes and linker DNA regions on the genome of the basidiomycete Mixia osmundae revealed by mono- and dinucleosome mapping.</title>
        <authorList>
            <person name="Nishida H."/>
            <person name="Kondo S."/>
            <person name="Matsumoto T."/>
            <person name="Suzuki Y."/>
            <person name="Yoshikawa H."/>
            <person name="Taylor T.D."/>
            <person name="Sugiyama J."/>
        </authorList>
    </citation>
    <scope>NUCLEOTIDE SEQUENCE [LARGE SCALE GENOMIC DNA]</scope>
    <source>
        <strain evidence="3">CBS 9802 / IAM 14324 / JCM 22182 / KY 12970</strain>
    </source>
</reference>